<protein>
    <submittedName>
        <fullName evidence="1">Uncharacterized protein</fullName>
    </submittedName>
</protein>
<reference evidence="1 2" key="1">
    <citation type="submission" date="2015-04" db="EMBL/GenBank/DDBJ databases">
        <title>Taxonomic description and genome sequence of Bacillus campisalis sp. nov., a novel member of the genus Bacillus isolated from solar saltern.</title>
        <authorList>
            <person name="Mathan Kumar R."/>
            <person name="Kaur G."/>
            <person name="Kumar A."/>
            <person name="Singh N.K."/>
            <person name="Kaur N."/>
            <person name="Kumar N."/>
            <person name="Mayilraj S."/>
        </authorList>
    </citation>
    <scope>NUCLEOTIDE SEQUENCE [LARGE SCALE GENOMIC DNA]</scope>
    <source>
        <strain evidence="1 2">SA2-6</strain>
    </source>
</reference>
<proteinExistence type="predicted"/>
<name>A0A0M2SUQ8_9BACI</name>
<evidence type="ECO:0000313" key="2">
    <source>
        <dbReference type="Proteomes" id="UP000034166"/>
    </source>
</evidence>
<gene>
    <name evidence="1" type="ORF">WQ57_11955</name>
</gene>
<sequence>MPKALPARRASSTAAIQLNNSWKSWPDEDEASFFIIKGELYSAGKLIGAKKDDLTVKFESIGFIDAKKEGKAEKIALIGFIGVKKEGKLAEITLICFIGLK</sequence>
<dbReference type="RefSeq" id="WP_046524005.1">
    <property type="nucleotide sequence ID" value="NZ_LAYY01000011.1"/>
</dbReference>
<dbReference type="Proteomes" id="UP000034166">
    <property type="component" value="Unassembled WGS sequence"/>
</dbReference>
<dbReference type="PATRIC" id="fig|1408103.3.peg.2688"/>
<dbReference type="AlphaFoldDB" id="A0A0M2SUQ8"/>
<organism evidence="1 2">
    <name type="scientific">Mesobacillus campisalis</name>
    <dbReference type="NCBI Taxonomy" id="1408103"/>
    <lineage>
        <taxon>Bacteria</taxon>
        <taxon>Bacillati</taxon>
        <taxon>Bacillota</taxon>
        <taxon>Bacilli</taxon>
        <taxon>Bacillales</taxon>
        <taxon>Bacillaceae</taxon>
        <taxon>Mesobacillus</taxon>
    </lineage>
</organism>
<evidence type="ECO:0000313" key="1">
    <source>
        <dbReference type="EMBL" id="KKK37883.1"/>
    </source>
</evidence>
<dbReference type="EMBL" id="LAYY01000011">
    <property type="protein sequence ID" value="KKK37883.1"/>
    <property type="molecule type" value="Genomic_DNA"/>
</dbReference>
<keyword evidence="2" id="KW-1185">Reference proteome</keyword>
<comment type="caution">
    <text evidence="1">The sequence shown here is derived from an EMBL/GenBank/DDBJ whole genome shotgun (WGS) entry which is preliminary data.</text>
</comment>
<accession>A0A0M2SUQ8</accession>